<dbReference type="PROSITE" id="PS51353">
    <property type="entry name" value="ARSC"/>
    <property type="match status" value="1"/>
</dbReference>
<dbReference type="AlphaFoldDB" id="A0A1G9R9H8"/>
<organism evidence="3 4">
    <name type="scientific">Kriegella aquimaris</name>
    <dbReference type="NCBI Taxonomy" id="192904"/>
    <lineage>
        <taxon>Bacteria</taxon>
        <taxon>Pseudomonadati</taxon>
        <taxon>Bacteroidota</taxon>
        <taxon>Flavobacteriia</taxon>
        <taxon>Flavobacteriales</taxon>
        <taxon>Flavobacteriaceae</taxon>
        <taxon>Kriegella</taxon>
    </lineage>
</organism>
<dbReference type="OrthoDB" id="1434620at2"/>
<comment type="similarity">
    <text evidence="1 2">Belongs to the ArsC family.</text>
</comment>
<dbReference type="InterPro" id="IPR036249">
    <property type="entry name" value="Thioredoxin-like_sf"/>
</dbReference>
<evidence type="ECO:0000256" key="2">
    <source>
        <dbReference type="PROSITE-ProRule" id="PRU01282"/>
    </source>
</evidence>
<accession>A0A1G9R9H8</accession>
<evidence type="ECO:0008006" key="5">
    <source>
        <dbReference type="Google" id="ProtNLM"/>
    </source>
</evidence>
<evidence type="ECO:0000256" key="1">
    <source>
        <dbReference type="ARBA" id="ARBA00007198"/>
    </source>
</evidence>
<proteinExistence type="inferred from homology"/>
<dbReference type="InterPro" id="IPR006660">
    <property type="entry name" value="Arsenate_reductase-like"/>
</dbReference>
<name>A0A1G9R9H8_9FLAO</name>
<sequence length="137" mass="15567">MGVIAKNKNKITLYYSSENSIGKQTYAYVTPSEQRILAIDVSKTKVTGTQWAEIASNLDIPIGELIDQEHTDFIEEYGDEKVDLDEHDWLRILEKKPSVLAYPIVIKGNVFLPIKNPSDYVKFIENDSAGIDKPYEE</sequence>
<keyword evidence="4" id="KW-1185">Reference proteome</keyword>
<reference evidence="4" key="1">
    <citation type="submission" date="2016-10" db="EMBL/GenBank/DDBJ databases">
        <authorList>
            <person name="Varghese N."/>
            <person name="Submissions S."/>
        </authorList>
    </citation>
    <scope>NUCLEOTIDE SEQUENCE [LARGE SCALE GENOMIC DNA]</scope>
    <source>
        <strain evidence="4">DSM 19886</strain>
    </source>
</reference>
<dbReference type="SUPFAM" id="SSF52833">
    <property type="entry name" value="Thioredoxin-like"/>
    <property type="match status" value="1"/>
</dbReference>
<dbReference type="STRING" id="192904.SAMN04488514_10641"/>
<evidence type="ECO:0000313" key="3">
    <source>
        <dbReference type="EMBL" id="SDM19878.1"/>
    </source>
</evidence>
<dbReference type="RefSeq" id="WP_089889910.1">
    <property type="nucleotide sequence ID" value="NZ_FNGV01000006.1"/>
</dbReference>
<evidence type="ECO:0000313" key="4">
    <source>
        <dbReference type="Proteomes" id="UP000199440"/>
    </source>
</evidence>
<dbReference type="Gene3D" id="3.40.30.10">
    <property type="entry name" value="Glutaredoxin"/>
    <property type="match status" value="1"/>
</dbReference>
<protein>
    <recommendedName>
        <fullName evidence="5">Arsenate reductase, glutaredoxin family</fullName>
    </recommendedName>
</protein>
<dbReference type="EMBL" id="FNGV01000006">
    <property type="protein sequence ID" value="SDM19878.1"/>
    <property type="molecule type" value="Genomic_DNA"/>
</dbReference>
<gene>
    <name evidence="3" type="ORF">SAMN04488514_10641</name>
</gene>
<dbReference type="Proteomes" id="UP000199440">
    <property type="component" value="Unassembled WGS sequence"/>
</dbReference>